<sequence>MSRTAPADAKAACPEFARLAQEGTDSAFVPSCRALRESIDQAAREDSIPESLFSEPAPLR</sequence>
<proteinExistence type="predicted"/>
<dbReference type="EMBL" id="JBHMQT010000044">
    <property type="protein sequence ID" value="MFC0864875.1"/>
    <property type="molecule type" value="Genomic_DNA"/>
</dbReference>
<dbReference type="Proteomes" id="UP001589870">
    <property type="component" value="Unassembled WGS sequence"/>
</dbReference>
<gene>
    <name evidence="2" type="ORF">ACFHYQ_21510</name>
</gene>
<comment type="caution">
    <text evidence="2">The sequence shown here is derived from an EMBL/GenBank/DDBJ whole genome shotgun (WGS) entry which is preliminary data.</text>
</comment>
<feature type="region of interest" description="Disordered" evidence="1">
    <location>
        <begin position="41"/>
        <end position="60"/>
    </location>
</feature>
<evidence type="ECO:0000256" key="1">
    <source>
        <dbReference type="SAM" id="MobiDB-lite"/>
    </source>
</evidence>
<evidence type="ECO:0000313" key="3">
    <source>
        <dbReference type="Proteomes" id="UP001589870"/>
    </source>
</evidence>
<protein>
    <submittedName>
        <fullName evidence="2">Uncharacterized protein</fullName>
    </submittedName>
</protein>
<keyword evidence="3" id="KW-1185">Reference proteome</keyword>
<evidence type="ECO:0000313" key="2">
    <source>
        <dbReference type="EMBL" id="MFC0864875.1"/>
    </source>
</evidence>
<name>A0ABV6U9L6_9ACTN</name>
<dbReference type="RefSeq" id="WP_394302920.1">
    <property type="nucleotide sequence ID" value="NZ_JBHMQT010000044.1"/>
</dbReference>
<organism evidence="2 3">
    <name type="scientific">Sphaerimonospora cavernae</name>
    <dbReference type="NCBI Taxonomy" id="1740611"/>
    <lineage>
        <taxon>Bacteria</taxon>
        <taxon>Bacillati</taxon>
        <taxon>Actinomycetota</taxon>
        <taxon>Actinomycetes</taxon>
        <taxon>Streptosporangiales</taxon>
        <taxon>Streptosporangiaceae</taxon>
        <taxon>Sphaerimonospora</taxon>
    </lineage>
</organism>
<reference evidence="2 3" key="1">
    <citation type="submission" date="2024-09" db="EMBL/GenBank/DDBJ databases">
        <authorList>
            <person name="Sun Q."/>
            <person name="Mori K."/>
        </authorList>
    </citation>
    <scope>NUCLEOTIDE SEQUENCE [LARGE SCALE GENOMIC DNA]</scope>
    <source>
        <strain evidence="2 3">TBRC 1851</strain>
    </source>
</reference>
<accession>A0ABV6U9L6</accession>